<evidence type="ECO:0000256" key="4">
    <source>
        <dbReference type="PIRNR" id="PIRNR000446"/>
    </source>
</evidence>
<dbReference type="Gene3D" id="3.30.70.250">
    <property type="entry name" value="Malonyl-CoA ACP transacylase, ACP-binding"/>
    <property type="match status" value="1"/>
</dbReference>
<accession>A0A1Y4LKF8</accession>
<dbReference type="GO" id="GO:0004314">
    <property type="term" value="F:[acyl-carrier-protein] S-malonyltransferase activity"/>
    <property type="evidence" value="ECO:0007669"/>
    <property type="project" value="UniProtKB-EC"/>
</dbReference>
<feature type="active site" evidence="5">
    <location>
        <position position="198"/>
    </location>
</feature>
<dbReference type="Proteomes" id="UP000195447">
    <property type="component" value="Unassembled WGS sequence"/>
</dbReference>
<dbReference type="EMBL" id="NFKM01000022">
    <property type="protein sequence ID" value="OUP57155.1"/>
    <property type="molecule type" value="Genomic_DNA"/>
</dbReference>
<dbReference type="InterPro" id="IPR004410">
    <property type="entry name" value="Malonyl_CoA-ACP_transAc_FabD"/>
</dbReference>
<dbReference type="InterPro" id="IPR001227">
    <property type="entry name" value="Ac_transferase_dom_sf"/>
</dbReference>
<sequence length="311" mass="34062">MTTAFLFAGQGSQIVGMAKDFYDHCPSSKELMDNLHCDYDIKKLCFKGPQETLNDTAYAQSSIVAASLMILEGLKSKGIKPDVCAGLSLGEYSALCCAGSMDAQTAINIVRQRGILMSNALPQNTTGMRAVLGLDASKILEVCKEVNEKGLVLEVANYNCPGQIVVTGQIEALEMATPMLLEKGARRVLPLSVSGAFHSSLLTPASNQLEEVLKTSSLSLPSIPVYHNVDGKVHEYETIEDLIKILKQQICQSVYFEQTIQNMIKDGVDTFVEIGPGKTLTGFVRKIDRKVNVFTINTMEDVERMLQTWNK</sequence>
<evidence type="ECO:0000256" key="1">
    <source>
        <dbReference type="ARBA" id="ARBA00022679"/>
    </source>
</evidence>
<proteinExistence type="inferred from homology"/>
<dbReference type="FunFam" id="3.30.70.250:FF:000001">
    <property type="entry name" value="Malonyl CoA-acyl carrier protein transacylase"/>
    <property type="match status" value="1"/>
</dbReference>
<dbReference type="SMART" id="SM00827">
    <property type="entry name" value="PKS_AT"/>
    <property type="match status" value="1"/>
</dbReference>
<organism evidence="7 8">
    <name type="scientific">Faecalitalea cylindroides</name>
    <dbReference type="NCBI Taxonomy" id="39483"/>
    <lineage>
        <taxon>Bacteria</taxon>
        <taxon>Bacillati</taxon>
        <taxon>Bacillota</taxon>
        <taxon>Erysipelotrichia</taxon>
        <taxon>Erysipelotrichales</taxon>
        <taxon>Erysipelotrichaceae</taxon>
        <taxon>Faecalitalea</taxon>
    </lineage>
</organism>
<dbReference type="Gene3D" id="3.40.366.10">
    <property type="entry name" value="Malonyl-Coenzyme A Acyl Carrier Protein, domain 2"/>
    <property type="match status" value="1"/>
</dbReference>
<reference evidence="8" key="1">
    <citation type="submission" date="2017-04" db="EMBL/GenBank/DDBJ databases">
        <title>Function of individual gut microbiota members based on whole genome sequencing of pure cultures obtained from chicken caecum.</title>
        <authorList>
            <person name="Medvecky M."/>
            <person name="Cejkova D."/>
            <person name="Polansky O."/>
            <person name="Karasova D."/>
            <person name="Kubasova T."/>
            <person name="Cizek A."/>
            <person name="Rychlik I."/>
        </authorList>
    </citation>
    <scope>NUCLEOTIDE SEQUENCE [LARGE SCALE GENOMIC DNA]</scope>
    <source>
        <strain evidence="8">An178</strain>
    </source>
</reference>
<evidence type="ECO:0000256" key="3">
    <source>
        <dbReference type="ARBA" id="ARBA00048462"/>
    </source>
</evidence>
<dbReference type="GO" id="GO:0005829">
    <property type="term" value="C:cytosol"/>
    <property type="evidence" value="ECO:0007669"/>
    <property type="project" value="TreeGrafter"/>
</dbReference>
<protein>
    <recommendedName>
        <fullName evidence="4">Malonyl CoA-acyl carrier protein transacylase</fullName>
        <ecNumber evidence="4">2.3.1.39</ecNumber>
    </recommendedName>
</protein>
<dbReference type="SUPFAM" id="SSF52151">
    <property type="entry name" value="FabD/lysophospholipase-like"/>
    <property type="match status" value="1"/>
</dbReference>
<dbReference type="GO" id="GO:0006633">
    <property type="term" value="P:fatty acid biosynthetic process"/>
    <property type="evidence" value="ECO:0007669"/>
    <property type="project" value="TreeGrafter"/>
</dbReference>
<evidence type="ECO:0000256" key="5">
    <source>
        <dbReference type="PIRSR" id="PIRSR000446-1"/>
    </source>
</evidence>
<comment type="similarity">
    <text evidence="4">Belongs to the fabD family.</text>
</comment>
<dbReference type="InterPro" id="IPR016036">
    <property type="entry name" value="Malonyl_transacylase_ACP-bd"/>
</dbReference>
<dbReference type="InterPro" id="IPR016035">
    <property type="entry name" value="Acyl_Trfase/lysoPLipase"/>
</dbReference>
<keyword evidence="8" id="KW-1185">Reference proteome</keyword>
<dbReference type="SUPFAM" id="SSF55048">
    <property type="entry name" value="Probable ACP-binding domain of malonyl-CoA ACP transacylase"/>
    <property type="match status" value="1"/>
</dbReference>
<name>A0A1Y4LKF8_9FIRM</name>
<dbReference type="PIRSF" id="PIRSF000446">
    <property type="entry name" value="Mct"/>
    <property type="match status" value="1"/>
</dbReference>
<dbReference type="NCBIfam" id="TIGR00128">
    <property type="entry name" value="fabD"/>
    <property type="match status" value="1"/>
</dbReference>
<dbReference type="AlphaFoldDB" id="A0A1Y4LKF8"/>
<keyword evidence="2 4" id="KW-0012">Acyltransferase</keyword>
<dbReference type="PANTHER" id="PTHR42681:SF1">
    <property type="entry name" value="MALONYL-COA-ACYL CARRIER PROTEIN TRANSACYLASE, MITOCHONDRIAL"/>
    <property type="match status" value="1"/>
</dbReference>
<evidence type="ECO:0000256" key="2">
    <source>
        <dbReference type="ARBA" id="ARBA00023315"/>
    </source>
</evidence>
<comment type="catalytic activity">
    <reaction evidence="3 4">
        <text>holo-[ACP] + malonyl-CoA = malonyl-[ACP] + CoA</text>
        <dbReference type="Rhea" id="RHEA:41792"/>
        <dbReference type="Rhea" id="RHEA-COMP:9623"/>
        <dbReference type="Rhea" id="RHEA-COMP:9685"/>
        <dbReference type="ChEBI" id="CHEBI:57287"/>
        <dbReference type="ChEBI" id="CHEBI:57384"/>
        <dbReference type="ChEBI" id="CHEBI:64479"/>
        <dbReference type="ChEBI" id="CHEBI:78449"/>
        <dbReference type="EC" id="2.3.1.39"/>
    </reaction>
</comment>
<evidence type="ECO:0000313" key="8">
    <source>
        <dbReference type="Proteomes" id="UP000195447"/>
    </source>
</evidence>
<evidence type="ECO:0000259" key="6">
    <source>
        <dbReference type="SMART" id="SM00827"/>
    </source>
</evidence>
<feature type="domain" description="Malonyl-CoA:ACP transacylase (MAT)" evidence="6">
    <location>
        <begin position="6"/>
        <end position="301"/>
    </location>
</feature>
<feature type="active site" evidence="5">
    <location>
        <position position="88"/>
    </location>
</feature>
<dbReference type="InterPro" id="IPR050858">
    <property type="entry name" value="Mal-CoA-ACP_Trans/PKS_FabD"/>
</dbReference>
<gene>
    <name evidence="7" type="ORF">B5F14_09135</name>
</gene>
<dbReference type="InterPro" id="IPR014043">
    <property type="entry name" value="Acyl_transferase_dom"/>
</dbReference>
<comment type="caution">
    <text evidence="7">The sequence shown here is derived from an EMBL/GenBank/DDBJ whole genome shotgun (WGS) entry which is preliminary data.</text>
</comment>
<dbReference type="RefSeq" id="WP_087159086.1">
    <property type="nucleotide sequence ID" value="NZ_NFKM01000022.1"/>
</dbReference>
<dbReference type="Pfam" id="PF00698">
    <property type="entry name" value="Acyl_transf_1"/>
    <property type="match status" value="1"/>
</dbReference>
<dbReference type="PANTHER" id="PTHR42681">
    <property type="entry name" value="MALONYL-COA-ACYL CARRIER PROTEIN TRANSACYLASE, MITOCHONDRIAL"/>
    <property type="match status" value="1"/>
</dbReference>
<dbReference type="InterPro" id="IPR024925">
    <property type="entry name" value="Malonyl_CoA-ACP_transAc"/>
</dbReference>
<keyword evidence="1 4" id="KW-0808">Transferase</keyword>
<dbReference type="EC" id="2.3.1.39" evidence="4"/>
<evidence type="ECO:0000313" key="7">
    <source>
        <dbReference type="EMBL" id="OUP57155.1"/>
    </source>
</evidence>